<name>A0A7J7UG75_PIPKU</name>
<organism evidence="1 2">
    <name type="scientific">Pipistrellus kuhlii</name>
    <name type="common">Kuhl's pipistrelle</name>
    <dbReference type="NCBI Taxonomy" id="59472"/>
    <lineage>
        <taxon>Eukaryota</taxon>
        <taxon>Metazoa</taxon>
        <taxon>Chordata</taxon>
        <taxon>Craniata</taxon>
        <taxon>Vertebrata</taxon>
        <taxon>Euteleostomi</taxon>
        <taxon>Mammalia</taxon>
        <taxon>Eutheria</taxon>
        <taxon>Laurasiatheria</taxon>
        <taxon>Chiroptera</taxon>
        <taxon>Yangochiroptera</taxon>
        <taxon>Vespertilionidae</taxon>
        <taxon>Pipistrellus</taxon>
    </lineage>
</organism>
<dbReference type="EMBL" id="JACAGB010000020">
    <property type="protein sequence ID" value="KAF6311879.1"/>
    <property type="molecule type" value="Genomic_DNA"/>
</dbReference>
<dbReference type="Proteomes" id="UP000558488">
    <property type="component" value="Unassembled WGS sequence"/>
</dbReference>
<sequence length="168" mass="17946">MCMPGTLPRFWCKNVPTNAGHLGFVSLPIWQLPRCGHKGMGSGEVQGPTPSTKAVGRSTTWAGLRCQLLAGPFSPAGPASAKDPSWVLLLMPLQPLPADPASSHSRRRRCQPHDHLELCDLGQPSLSDWSCPGRGTFLQPRPTTGVPTGMQAKPSGQALVAKFPFTNT</sequence>
<dbReference type="AlphaFoldDB" id="A0A7J7UG75"/>
<evidence type="ECO:0000313" key="2">
    <source>
        <dbReference type="Proteomes" id="UP000558488"/>
    </source>
</evidence>
<proteinExistence type="predicted"/>
<keyword evidence="2" id="KW-1185">Reference proteome</keyword>
<comment type="caution">
    <text evidence="1">The sequence shown here is derived from an EMBL/GenBank/DDBJ whole genome shotgun (WGS) entry which is preliminary data.</text>
</comment>
<accession>A0A7J7UG75</accession>
<gene>
    <name evidence="1" type="ORF">mPipKuh1_009077</name>
</gene>
<protein>
    <submittedName>
        <fullName evidence="1">Uncharacterized protein</fullName>
    </submittedName>
</protein>
<reference evidence="1 2" key="1">
    <citation type="journal article" date="2020" name="Nature">
        <title>Six reference-quality genomes reveal evolution of bat adaptations.</title>
        <authorList>
            <person name="Jebb D."/>
            <person name="Huang Z."/>
            <person name="Pippel M."/>
            <person name="Hughes G.M."/>
            <person name="Lavrichenko K."/>
            <person name="Devanna P."/>
            <person name="Winkler S."/>
            <person name="Jermiin L.S."/>
            <person name="Skirmuntt E.C."/>
            <person name="Katzourakis A."/>
            <person name="Burkitt-Gray L."/>
            <person name="Ray D.A."/>
            <person name="Sullivan K.A.M."/>
            <person name="Roscito J.G."/>
            <person name="Kirilenko B.M."/>
            <person name="Davalos L.M."/>
            <person name="Corthals A.P."/>
            <person name="Power M.L."/>
            <person name="Jones G."/>
            <person name="Ransome R.D."/>
            <person name="Dechmann D.K.N."/>
            <person name="Locatelli A.G."/>
            <person name="Puechmaille S.J."/>
            <person name="Fedrigo O."/>
            <person name="Jarvis E.D."/>
            <person name="Hiller M."/>
            <person name="Vernes S.C."/>
            <person name="Myers E.W."/>
            <person name="Teeling E.C."/>
        </authorList>
    </citation>
    <scope>NUCLEOTIDE SEQUENCE [LARGE SCALE GENOMIC DNA]</scope>
    <source>
        <strain evidence="1">MPipKuh1</strain>
        <tissue evidence="1">Flight muscle</tissue>
    </source>
</reference>
<evidence type="ECO:0000313" key="1">
    <source>
        <dbReference type="EMBL" id="KAF6311879.1"/>
    </source>
</evidence>